<dbReference type="Proteomes" id="UP001271792">
    <property type="component" value="Unassembled WGS sequence"/>
</dbReference>
<keyword evidence="2" id="KW-1185">Reference proteome</keyword>
<name>A0ABU4TKD5_9PSEU</name>
<accession>A0ABU4TKD5</accession>
<organism evidence="1 2">
    <name type="scientific">Lentzea kristufekii</name>
    <dbReference type="NCBI Taxonomy" id="3095430"/>
    <lineage>
        <taxon>Bacteria</taxon>
        <taxon>Bacillati</taxon>
        <taxon>Actinomycetota</taxon>
        <taxon>Actinomycetes</taxon>
        <taxon>Pseudonocardiales</taxon>
        <taxon>Pseudonocardiaceae</taxon>
        <taxon>Lentzea</taxon>
    </lineage>
</organism>
<dbReference type="RefSeq" id="WP_319982864.1">
    <property type="nucleotide sequence ID" value="NZ_JAXAVV010000002.1"/>
</dbReference>
<evidence type="ECO:0000313" key="2">
    <source>
        <dbReference type="Proteomes" id="UP001271792"/>
    </source>
</evidence>
<sequence>MDQEAWWADRAREFADLRSRHVRSWIGVEWALREDVPESGPHVFHDPSVPCLQLWGLQAVLDDGELFTVGTCAHFGDSSTCGLWRHQDLDERVRDSRTWAEPGRGTRWRVLSELPAGPVGDVTCFADEGVLAEVLLKIGGRPLLLMAGELYETWTDELDFHRLDESVLAFTDPAAADRISWTTSRQGLRAL</sequence>
<reference evidence="1 2" key="1">
    <citation type="submission" date="2023-11" db="EMBL/GenBank/DDBJ databases">
        <title>Lentzea sokolovensis, sp. nov., Lentzea kristufkii, sp. nov., and Lentzea miocenensis, sp. nov., rare actinobacteria from Sokolov Coal Basin, Miocene lacustrine sediment, Czech Republic.</title>
        <authorList>
            <person name="Lara A."/>
            <person name="Kotroba L."/>
            <person name="Nouioui I."/>
            <person name="Neumann-Schaal M."/>
            <person name="Mast Y."/>
            <person name="Chronakova A."/>
        </authorList>
    </citation>
    <scope>NUCLEOTIDE SEQUENCE [LARGE SCALE GENOMIC DNA]</scope>
    <source>
        <strain evidence="1 2">BCCO 10_0798</strain>
    </source>
</reference>
<gene>
    <name evidence="1" type="ORF">SK571_05135</name>
</gene>
<evidence type="ECO:0000313" key="1">
    <source>
        <dbReference type="EMBL" id="MDX8048753.1"/>
    </source>
</evidence>
<dbReference type="EMBL" id="JAXAVV010000002">
    <property type="protein sequence ID" value="MDX8048753.1"/>
    <property type="molecule type" value="Genomic_DNA"/>
</dbReference>
<proteinExistence type="predicted"/>
<comment type="caution">
    <text evidence="1">The sequence shown here is derived from an EMBL/GenBank/DDBJ whole genome shotgun (WGS) entry which is preliminary data.</text>
</comment>
<protein>
    <submittedName>
        <fullName evidence="1">Uncharacterized protein</fullName>
    </submittedName>
</protein>